<keyword evidence="1" id="KW-0812">Transmembrane</keyword>
<evidence type="ECO:0000313" key="4">
    <source>
        <dbReference type="Proteomes" id="UP001221142"/>
    </source>
</evidence>
<feature type="non-terminal residue" evidence="3">
    <location>
        <position position="236"/>
    </location>
</feature>
<evidence type="ECO:0000259" key="2">
    <source>
        <dbReference type="Pfam" id="PF20152"/>
    </source>
</evidence>
<feature type="transmembrane region" description="Helical" evidence="1">
    <location>
        <begin position="72"/>
        <end position="92"/>
    </location>
</feature>
<comment type="caution">
    <text evidence="3">The sequence shown here is derived from an EMBL/GenBank/DDBJ whole genome shotgun (WGS) entry which is preliminary data.</text>
</comment>
<keyword evidence="4" id="KW-1185">Reference proteome</keyword>
<evidence type="ECO:0000313" key="3">
    <source>
        <dbReference type="EMBL" id="KAJ7607428.1"/>
    </source>
</evidence>
<dbReference type="InterPro" id="IPR045339">
    <property type="entry name" value="DUF6534"/>
</dbReference>
<reference evidence="3" key="1">
    <citation type="submission" date="2023-03" db="EMBL/GenBank/DDBJ databases">
        <title>Massive genome expansion in bonnet fungi (Mycena s.s.) driven by repeated elements and novel gene families across ecological guilds.</title>
        <authorList>
            <consortium name="Lawrence Berkeley National Laboratory"/>
            <person name="Harder C.B."/>
            <person name="Miyauchi S."/>
            <person name="Viragh M."/>
            <person name="Kuo A."/>
            <person name="Thoen E."/>
            <person name="Andreopoulos B."/>
            <person name="Lu D."/>
            <person name="Skrede I."/>
            <person name="Drula E."/>
            <person name="Henrissat B."/>
            <person name="Morin E."/>
            <person name="Kohler A."/>
            <person name="Barry K."/>
            <person name="LaButti K."/>
            <person name="Morin E."/>
            <person name="Salamov A."/>
            <person name="Lipzen A."/>
            <person name="Mereny Z."/>
            <person name="Hegedus B."/>
            <person name="Baldrian P."/>
            <person name="Stursova M."/>
            <person name="Weitz H."/>
            <person name="Taylor A."/>
            <person name="Grigoriev I.V."/>
            <person name="Nagy L.G."/>
            <person name="Martin F."/>
            <person name="Kauserud H."/>
        </authorList>
    </citation>
    <scope>NUCLEOTIDE SEQUENCE</scope>
    <source>
        <strain evidence="3">9284</strain>
    </source>
</reference>
<feature type="transmembrane region" description="Helical" evidence="1">
    <location>
        <begin position="113"/>
        <end position="133"/>
    </location>
</feature>
<proteinExistence type="predicted"/>
<feature type="transmembrane region" description="Helical" evidence="1">
    <location>
        <begin position="139"/>
        <end position="160"/>
    </location>
</feature>
<keyword evidence="1" id="KW-1133">Transmembrane helix</keyword>
<sequence length="236" mass="25747">GLSTQSLYAYRIYILSNKSRIIPCIVVVASISKVLNISLVSNLSAIVGGLSLFRFTDNASVENRFNDVANGIWWGGTALTDILIAACMTYYLMRHDSVFHRTNSAIVKLTRMIIETGSMTAFIGLLTMVLFFAEFPSHIYYAAGVVILPKSYSISALMIINSRAKIVSGDMCATDIDISSHGMISSPRFAHSTVPTANETVITITREVFMNNGVLNDGVELKTMPVHEPGSASHEQ</sequence>
<dbReference type="Proteomes" id="UP001221142">
    <property type="component" value="Unassembled WGS sequence"/>
</dbReference>
<evidence type="ECO:0000256" key="1">
    <source>
        <dbReference type="SAM" id="Phobius"/>
    </source>
</evidence>
<keyword evidence="1" id="KW-0472">Membrane</keyword>
<dbReference type="AlphaFoldDB" id="A0AAD7B1W3"/>
<protein>
    <recommendedName>
        <fullName evidence="2">DUF6534 domain-containing protein</fullName>
    </recommendedName>
</protein>
<dbReference type="EMBL" id="JARKIF010000050">
    <property type="protein sequence ID" value="KAJ7607428.1"/>
    <property type="molecule type" value="Genomic_DNA"/>
</dbReference>
<accession>A0AAD7B1W3</accession>
<organism evidence="3 4">
    <name type="scientific">Roridomyces roridus</name>
    <dbReference type="NCBI Taxonomy" id="1738132"/>
    <lineage>
        <taxon>Eukaryota</taxon>
        <taxon>Fungi</taxon>
        <taxon>Dikarya</taxon>
        <taxon>Basidiomycota</taxon>
        <taxon>Agaricomycotina</taxon>
        <taxon>Agaricomycetes</taxon>
        <taxon>Agaricomycetidae</taxon>
        <taxon>Agaricales</taxon>
        <taxon>Marasmiineae</taxon>
        <taxon>Mycenaceae</taxon>
        <taxon>Roridomyces</taxon>
    </lineage>
</organism>
<feature type="domain" description="DUF6534" evidence="2">
    <location>
        <begin position="78"/>
        <end position="164"/>
    </location>
</feature>
<dbReference type="PANTHER" id="PTHR40465">
    <property type="entry name" value="CHROMOSOME 1, WHOLE GENOME SHOTGUN SEQUENCE"/>
    <property type="match status" value="1"/>
</dbReference>
<dbReference type="Pfam" id="PF20152">
    <property type="entry name" value="DUF6534"/>
    <property type="match status" value="1"/>
</dbReference>
<gene>
    <name evidence="3" type="ORF">FB45DRAFT_948297</name>
</gene>
<name>A0AAD7B1W3_9AGAR</name>
<feature type="transmembrane region" description="Helical" evidence="1">
    <location>
        <begin position="21"/>
        <end position="52"/>
    </location>
</feature>
<dbReference type="PANTHER" id="PTHR40465:SF1">
    <property type="entry name" value="DUF6534 DOMAIN-CONTAINING PROTEIN"/>
    <property type="match status" value="1"/>
</dbReference>